<dbReference type="EMBL" id="HACA01029387">
    <property type="protein sequence ID" value="CDW46748.1"/>
    <property type="molecule type" value="Transcribed_RNA"/>
</dbReference>
<sequence length="12" mass="1411">MIVTSHLVNHFL</sequence>
<evidence type="ECO:0000313" key="1">
    <source>
        <dbReference type="EMBL" id="CDW46748.1"/>
    </source>
</evidence>
<proteinExistence type="predicted"/>
<name>A0A0K2V879_LEPSM</name>
<organism evidence="1">
    <name type="scientific">Lepeophtheirus salmonis</name>
    <name type="common">Salmon louse</name>
    <name type="synonym">Caligus salmonis</name>
    <dbReference type="NCBI Taxonomy" id="72036"/>
    <lineage>
        <taxon>Eukaryota</taxon>
        <taxon>Metazoa</taxon>
        <taxon>Ecdysozoa</taxon>
        <taxon>Arthropoda</taxon>
        <taxon>Crustacea</taxon>
        <taxon>Multicrustacea</taxon>
        <taxon>Hexanauplia</taxon>
        <taxon>Copepoda</taxon>
        <taxon>Siphonostomatoida</taxon>
        <taxon>Caligidae</taxon>
        <taxon>Lepeophtheirus</taxon>
    </lineage>
</organism>
<protein>
    <submittedName>
        <fullName evidence="1">Uncharacterized protein</fullName>
    </submittedName>
</protein>
<accession>A0A0K2V879</accession>
<reference evidence="1" key="1">
    <citation type="submission" date="2014-05" db="EMBL/GenBank/DDBJ databases">
        <authorList>
            <person name="Chronopoulou M."/>
        </authorList>
    </citation>
    <scope>NUCLEOTIDE SEQUENCE</scope>
    <source>
        <tissue evidence="1">Whole organism</tissue>
    </source>
</reference>